<dbReference type="STRING" id="754476.Q7A_699"/>
<organism evidence="1 2">
    <name type="scientific">Methylophaga nitratireducenticrescens</name>
    <dbReference type="NCBI Taxonomy" id="754476"/>
    <lineage>
        <taxon>Bacteria</taxon>
        <taxon>Pseudomonadati</taxon>
        <taxon>Pseudomonadota</taxon>
        <taxon>Gammaproteobacteria</taxon>
        <taxon>Thiotrichales</taxon>
        <taxon>Piscirickettsiaceae</taxon>
        <taxon>Methylophaga</taxon>
    </lineage>
</organism>
<dbReference type="AlphaFoldDB" id="I1XGM6"/>
<gene>
    <name evidence="1" type="ordered locus">Q7A_699</name>
</gene>
<evidence type="ECO:0000313" key="2">
    <source>
        <dbReference type="Proteomes" id="UP000009144"/>
    </source>
</evidence>
<dbReference type="RefSeq" id="WP_014705920.1">
    <property type="nucleotide sequence ID" value="NC_017857.3"/>
</dbReference>
<dbReference type="Proteomes" id="UP000009144">
    <property type="component" value="Chromosome"/>
</dbReference>
<dbReference type="PATRIC" id="fig|754476.3.peg.689"/>
<dbReference type="HOGENOM" id="CLU_073308_8_2_6"/>
<evidence type="ECO:0000313" key="1">
    <source>
        <dbReference type="EMBL" id="AFI83545.1"/>
    </source>
</evidence>
<keyword evidence="2" id="KW-1185">Reference proteome</keyword>
<name>I1XGM6_METNJ</name>
<dbReference type="EMBL" id="CP003390">
    <property type="protein sequence ID" value="AFI83545.1"/>
    <property type="molecule type" value="Genomic_DNA"/>
</dbReference>
<proteinExistence type="predicted"/>
<dbReference type="eggNOG" id="COG3039">
    <property type="taxonomic scope" value="Bacteria"/>
</dbReference>
<accession>I1XGM6</accession>
<protein>
    <submittedName>
        <fullName evidence="1">Transposase, IS982 family</fullName>
    </submittedName>
</protein>
<reference evidence="1 2" key="1">
    <citation type="journal article" date="2012" name="J. Bacteriol.">
        <title>Complete genome sequences of Methylophaga sp. strain JAM1 and Methylophaga sp. strain JAM7.</title>
        <authorList>
            <person name="Villeneuve C."/>
            <person name="Martineau C."/>
            <person name="Mauffrey F."/>
            <person name="Villemur R."/>
        </authorList>
    </citation>
    <scope>NUCLEOTIDE SEQUENCE [LARGE SCALE GENOMIC DNA]</scope>
    <source>
        <strain evidence="1 2">JAM1</strain>
    </source>
</reference>
<reference evidence="1 2" key="2">
    <citation type="journal article" date="2013" name="Int. J. Syst. Evol. Microbiol.">
        <title>Methylophaga nitratireducenticrescens sp. nov. and Methylophaga frappieri sp. nov., isolated from the biofilm of the methanol-fed denitrification system treating the seawater at the Montreal Biodome.</title>
        <authorList>
            <person name="Villeneuve C."/>
            <person name="Martineau C."/>
            <person name="Mauffrey F."/>
            <person name="Villemur R."/>
        </authorList>
    </citation>
    <scope>NUCLEOTIDE SEQUENCE [LARGE SCALE GENOMIC DNA]</scope>
    <source>
        <strain evidence="1 2">JAM1</strain>
    </source>
</reference>
<sequence>MDNLEQMFCEADDCCQRFIPAWQQELLENEDKCRNKPGQLSESEVITLLILFHHEN</sequence>